<sequence length="106" mass="11859">MRARGPCLSSPAIMPSECIRGHTDLGARVDVNPTVTLTTYTAAHSVSDAHNESTSLFAITVGRFARLRDKEADVVSEDRGVSVEEIARQLYHYRQFCQLFQYLSRL</sequence>
<accession>A0A7R9LBR7</accession>
<dbReference type="EMBL" id="OC914961">
    <property type="protein sequence ID" value="CAD7637813.1"/>
    <property type="molecule type" value="Genomic_DNA"/>
</dbReference>
<reference evidence="1" key="1">
    <citation type="submission" date="2020-11" db="EMBL/GenBank/DDBJ databases">
        <authorList>
            <person name="Tran Van P."/>
        </authorList>
    </citation>
    <scope>NUCLEOTIDE SEQUENCE</scope>
</reference>
<evidence type="ECO:0000313" key="1">
    <source>
        <dbReference type="EMBL" id="CAD7637813.1"/>
    </source>
</evidence>
<gene>
    <name evidence="1" type="ORF">ONB1V03_LOCUS1036</name>
</gene>
<evidence type="ECO:0000313" key="2">
    <source>
        <dbReference type="Proteomes" id="UP000728032"/>
    </source>
</evidence>
<dbReference type="EMBL" id="CAJPVJ010000136">
    <property type="protein sequence ID" value="CAG2161416.1"/>
    <property type="molecule type" value="Genomic_DNA"/>
</dbReference>
<dbReference type="OrthoDB" id="15235at2759"/>
<keyword evidence="2" id="KW-1185">Reference proteome</keyword>
<name>A0A7R9LBR7_9ACAR</name>
<dbReference type="Proteomes" id="UP000728032">
    <property type="component" value="Unassembled WGS sequence"/>
</dbReference>
<organism evidence="1">
    <name type="scientific">Oppiella nova</name>
    <dbReference type="NCBI Taxonomy" id="334625"/>
    <lineage>
        <taxon>Eukaryota</taxon>
        <taxon>Metazoa</taxon>
        <taxon>Ecdysozoa</taxon>
        <taxon>Arthropoda</taxon>
        <taxon>Chelicerata</taxon>
        <taxon>Arachnida</taxon>
        <taxon>Acari</taxon>
        <taxon>Acariformes</taxon>
        <taxon>Sarcoptiformes</taxon>
        <taxon>Oribatida</taxon>
        <taxon>Brachypylina</taxon>
        <taxon>Oppioidea</taxon>
        <taxon>Oppiidae</taxon>
        <taxon>Oppiella</taxon>
    </lineage>
</organism>
<protein>
    <submittedName>
        <fullName evidence="1">Uncharacterized protein</fullName>
    </submittedName>
</protein>
<dbReference type="AlphaFoldDB" id="A0A7R9LBR7"/>
<proteinExistence type="predicted"/>